<evidence type="ECO:0000256" key="1">
    <source>
        <dbReference type="SAM" id="MobiDB-lite"/>
    </source>
</evidence>
<feature type="region of interest" description="Disordered" evidence="1">
    <location>
        <begin position="81"/>
        <end position="190"/>
    </location>
</feature>
<dbReference type="Proteomes" id="UP000242180">
    <property type="component" value="Unassembled WGS sequence"/>
</dbReference>
<organism evidence="2 3">
    <name type="scientific">Syncephalastrum racemosum</name>
    <name type="common">Filamentous fungus</name>
    <dbReference type="NCBI Taxonomy" id="13706"/>
    <lineage>
        <taxon>Eukaryota</taxon>
        <taxon>Fungi</taxon>
        <taxon>Fungi incertae sedis</taxon>
        <taxon>Mucoromycota</taxon>
        <taxon>Mucoromycotina</taxon>
        <taxon>Mucoromycetes</taxon>
        <taxon>Mucorales</taxon>
        <taxon>Syncephalastraceae</taxon>
        <taxon>Syncephalastrum</taxon>
    </lineage>
</organism>
<comment type="caution">
    <text evidence="2">The sequence shown here is derived from an EMBL/GenBank/DDBJ whole genome shotgun (WGS) entry which is preliminary data.</text>
</comment>
<feature type="compositionally biased region" description="Basic residues" evidence="1">
    <location>
        <begin position="143"/>
        <end position="154"/>
    </location>
</feature>
<dbReference type="OMA" id="WANECRA"/>
<reference evidence="2 3" key="1">
    <citation type="submission" date="2016-07" db="EMBL/GenBank/DDBJ databases">
        <title>Pervasive Adenine N6-methylation of Active Genes in Fungi.</title>
        <authorList>
            <consortium name="DOE Joint Genome Institute"/>
            <person name="Mondo S.J."/>
            <person name="Dannebaum R.O."/>
            <person name="Kuo R.C."/>
            <person name="Labutti K."/>
            <person name="Haridas S."/>
            <person name="Kuo A."/>
            <person name="Salamov A."/>
            <person name="Ahrendt S.R."/>
            <person name="Lipzen A."/>
            <person name="Sullivan W."/>
            <person name="Andreopoulos W.B."/>
            <person name="Clum A."/>
            <person name="Lindquist E."/>
            <person name="Daum C."/>
            <person name="Ramamoorthy G.K."/>
            <person name="Gryganskyi A."/>
            <person name="Culley D."/>
            <person name="Magnuson J.K."/>
            <person name="James T.Y."/>
            <person name="O'Malley M.A."/>
            <person name="Stajich J.E."/>
            <person name="Spatafora J.W."/>
            <person name="Visel A."/>
            <person name="Grigoriev I.V."/>
        </authorList>
    </citation>
    <scope>NUCLEOTIDE SEQUENCE [LARGE SCALE GENOMIC DNA]</scope>
    <source>
        <strain evidence="2 3">NRRL 2496</strain>
    </source>
</reference>
<evidence type="ECO:0000313" key="3">
    <source>
        <dbReference type="Proteomes" id="UP000242180"/>
    </source>
</evidence>
<name>A0A1X2H079_SYNRA</name>
<protein>
    <submittedName>
        <fullName evidence="2">Uncharacterized protein</fullName>
    </submittedName>
</protein>
<feature type="region of interest" description="Disordered" evidence="1">
    <location>
        <begin position="204"/>
        <end position="236"/>
    </location>
</feature>
<accession>A0A1X2H079</accession>
<dbReference type="InParanoid" id="A0A1X2H079"/>
<feature type="compositionally biased region" description="Pro residues" evidence="1">
    <location>
        <begin position="85"/>
        <end position="99"/>
    </location>
</feature>
<dbReference type="EMBL" id="MCGN01000012">
    <property type="protein sequence ID" value="ORY90485.1"/>
    <property type="molecule type" value="Genomic_DNA"/>
</dbReference>
<evidence type="ECO:0000313" key="2">
    <source>
        <dbReference type="EMBL" id="ORY90485.1"/>
    </source>
</evidence>
<keyword evidence="3" id="KW-1185">Reference proteome</keyword>
<gene>
    <name evidence="2" type="ORF">BCR43DRAFT_539079</name>
</gene>
<proteinExistence type="predicted"/>
<sequence>MFRTVRSREDSLFVMEKPITATHISDTLALAAFLATTGPEESTTKKKTFLQRLRKKSSAARPTLRTHHTNVSKPKHVALPAYVPSSPPAPPQYPPPPPQSIKTDPHPHVEEEEEPHDSGISLVEEFPKPPPSPILEDCPNCHHALRRDQKRSRRISCPAAIVYTEQPQNEQPPQPPQQAGDAAPLSSQEAQVLLSMIEQLQSQLMAEQQSRKRLESILARADEPITPSSSYHATAP</sequence>
<feature type="compositionally biased region" description="Basic and acidic residues" evidence="1">
    <location>
        <begin position="209"/>
        <end position="223"/>
    </location>
</feature>
<feature type="compositionally biased region" description="Polar residues" evidence="1">
    <location>
        <begin position="226"/>
        <end position="236"/>
    </location>
</feature>
<dbReference type="AlphaFoldDB" id="A0A1X2H079"/>
<dbReference type="OrthoDB" id="2243375at2759"/>